<evidence type="ECO:0000313" key="3">
    <source>
        <dbReference type="Proteomes" id="UP000202485"/>
    </source>
</evidence>
<organism evidence="2 3">
    <name type="scientific">Ruegeria arenilitoris</name>
    <dbReference type="NCBI Taxonomy" id="1173585"/>
    <lineage>
        <taxon>Bacteria</taxon>
        <taxon>Pseudomonadati</taxon>
        <taxon>Pseudomonadota</taxon>
        <taxon>Alphaproteobacteria</taxon>
        <taxon>Rhodobacterales</taxon>
        <taxon>Roseobacteraceae</taxon>
        <taxon>Ruegeria</taxon>
    </lineage>
</organism>
<reference evidence="3" key="1">
    <citation type="submission" date="2017-05" db="EMBL/GenBank/DDBJ databases">
        <authorList>
            <person name="Rodrigo-Torres L."/>
            <person name="Arahal R. D."/>
            <person name="Lucena T."/>
        </authorList>
    </citation>
    <scope>NUCLEOTIDE SEQUENCE [LARGE SCALE GENOMIC DNA]</scope>
    <source>
        <strain evidence="3">CECT 8715</strain>
    </source>
</reference>
<dbReference type="RefSeq" id="WP_093963839.1">
    <property type="nucleotide sequence ID" value="NZ_FXYG01000003.1"/>
</dbReference>
<protein>
    <submittedName>
        <fullName evidence="2">Uncharacterized protein</fullName>
    </submittedName>
</protein>
<dbReference type="EMBL" id="FXYG01000003">
    <property type="protein sequence ID" value="SMX43889.1"/>
    <property type="molecule type" value="Genomic_DNA"/>
</dbReference>
<dbReference type="AlphaFoldDB" id="A0A238KLZ4"/>
<name>A0A238KLZ4_9RHOB</name>
<evidence type="ECO:0000256" key="1">
    <source>
        <dbReference type="SAM" id="MobiDB-lite"/>
    </source>
</evidence>
<dbReference type="OrthoDB" id="7853319at2"/>
<evidence type="ECO:0000313" key="2">
    <source>
        <dbReference type="EMBL" id="SMX43889.1"/>
    </source>
</evidence>
<accession>A0A238KLZ4</accession>
<feature type="region of interest" description="Disordered" evidence="1">
    <location>
        <begin position="125"/>
        <end position="146"/>
    </location>
</feature>
<sequence>MAYGFQTDAFRSFDGFLRDYPEPEGLPQDRQVLSQAVELYLMAATALFELLRLISLSRLEQSKSGSRYLVFLNIYDHRVQALLQELADFLFEKLEQGDLEAVHDFIEGVRRGAIAEEMVLLQQATDESSGTGQDAEADTEGTTTAVNSLKEQIERRVKRKWIKDILHGINEVIAIARGAM</sequence>
<keyword evidence="3" id="KW-1185">Reference proteome</keyword>
<proteinExistence type="predicted"/>
<gene>
    <name evidence="2" type="ORF">RUA8715_02297</name>
</gene>
<dbReference type="Proteomes" id="UP000202485">
    <property type="component" value="Unassembled WGS sequence"/>
</dbReference>